<dbReference type="Pfam" id="PF01923">
    <property type="entry name" value="Cob_adeno_trans"/>
    <property type="match status" value="1"/>
</dbReference>
<accession>A0A060HJE0</accession>
<keyword evidence="8" id="KW-1185">Reference proteome</keyword>
<dbReference type="InterPro" id="IPR016030">
    <property type="entry name" value="CblAdoTrfase-like"/>
</dbReference>
<evidence type="ECO:0000313" key="8">
    <source>
        <dbReference type="Proteomes" id="UP000027093"/>
    </source>
</evidence>
<evidence type="ECO:0000313" key="7">
    <source>
        <dbReference type="EMBL" id="AIC15638.1"/>
    </source>
</evidence>
<dbReference type="FunFam" id="1.20.1200.10:FF:000001">
    <property type="entry name" value="Cob(I)yrinic acid a,c-diamide adenosyltransferase"/>
    <property type="match status" value="1"/>
</dbReference>
<evidence type="ECO:0000256" key="2">
    <source>
        <dbReference type="ARBA" id="ARBA00011233"/>
    </source>
</evidence>
<dbReference type="STRING" id="926571.NVIE_013980"/>
<comment type="similarity">
    <text evidence="1">Belongs to the Cob(I)alamin adenosyltransferase family.</text>
</comment>
<dbReference type="EMBL" id="CP007536">
    <property type="protein sequence ID" value="AIC15638.1"/>
    <property type="molecule type" value="Genomic_DNA"/>
</dbReference>
<evidence type="ECO:0000256" key="1">
    <source>
        <dbReference type="ARBA" id="ARBA00007487"/>
    </source>
</evidence>
<keyword evidence="4" id="KW-0547">Nucleotide-binding</keyword>
<protein>
    <submittedName>
        <fullName evidence="7">Putative ATP--cobalamin adenosyltransferase</fullName>
    </submittedName>
</protein>
<name>A0A060HJE0_9ARCH</name>
<reference evidence="7 8" key="1">
    <citation type="journal article" date="2014" name="Int. J. Syst. Evol. Microbiol.">
        <title>Nitrososphaera viennensis gen. nov., sp. nov., an aerobic and mesophilic, ammonia-oxidizing archaeon from soil and a member of the archaeal phylum Thaumarchaeota.</title>
        <authorList>
            <person name="Stieglmeier M."/>
            <person name="Klingl A."/>
            <person name="Alves R.J."/>
            <person name="Rittmann S.K."/>
            <person name="Melcher M."/>
            <person name="Leisch N."/>
            <person name="Schleper C."/>
        </authorList>
    </citation>
    <scope>NUCLEOTIDE SEQUENCE [LARGE SCALE GENOMIC DNA]</scope>
    <source>
        <strain evidence="7">EN76</strain>
    </source>
</reference>
<dbReference type="AlphaFoldDB" id="A0A060HJE0"/>
<keyword evidence="3 7" id="KW-0808">Transferase</keyword>
<sequence length="214" mass="23419">MKQQKRNDNLKSPARLLKGVIIIMKIYTRTGDKGETGLIGGRRVSKADLRIVAYGAVDELNSNIGLAVSSLHGKEKKMFSDLADVLTQVQNDLFIVGSDLADPDYPKSQYNTPRTDEKMASALEPVIDRFESELEPITFFILPGGSAEASMLHVCRGVARRAETAAVALSKAESINPAVVVYLNRLADLLFVAARLANKRQGVPDVAWKKKPPQ</sequence>
<dbReference type="PANTHER" id="PTHR12213">
    <property type="entry name" value="CORRINOID ADENOSYLTRANSFERASE"/>
    <property type="match status" value="1"/>
</dbReference>
<evidence type="ECO:0000256" key="4">
    <source>
        <dbReference type="ARBA" id="ARBA00022741"/>
    </source>
</evidence>
<dbReference type="GO" id="GO:0005524">
    <property type="term" value="F:ATP binding"/>
    <property type="evidence" value="ECO:0007669"/>
    <property type="project" value="UniProtKB-KW"/>
</dbReference>
<dbReference type="HOGENOM" id="CLU_083486_0_2_2"/>
<dbReference type="GO" id="GO:0009235">
    <property type="term" value="P:cobalamin metabolic process"/>
    <property type="evidence" value="ECO:0007669"/>
    <property type="project" value="UniProtKB-ARBA"/>
</dbReference>
<organism evidence="7 8">
    <name type="scientific">Nitrososphaera viennensis EN76</name>
    <dbReference type="NCBI Taxonomy" id="926571"/>
    <lineage>
        <taxon>Archaea</taxon>
        <taxon>Nitrososphaerota</taxon>
        <taxon>Nitrososphaeria</taxon>
        <taxon>Nitrososphaerales</taxon>
        <taxon>Nitrososphaeraceae</taxon>
        <taxon>Nitrososphaera</taxon>
    </lineage>
</organism>
<dbReference type="Proteomes" id="UP000027093">
    <property type="component" value="Chromosome"/>
</dbReference>
<dbReference type="SUPFAM" id="SSF89028">
    <property type="entry name" value="Cobalamin adenosyltransferase-like"/>
    <property type="match status" value="1"/>
</dbReference>
<dbReference type="GO" id="GO:0008817">
    <property type="term" value="F:corrinoid adenosyltransferase activity"/>
    <property type="evidence" value="ECO:0007669"/>
    <property type="project" value="TreeGrafter"/>
</dbReference>
<comment type="subunit">
    <text evidence="2">Homotrimer.</text>
</comment>
<dbReference type="KEGG" id="nvn:NVIE_013980"/>
<dbReference type="PANTHER" id="PTHR12213:SF0">
    <property type="entry name" value="CORRINOID ADENOSYLTRANSFERASE MMAB"/>
    <property type="match status" value="1"/>
</dbReference>
<gene>
    <name evidence="7" type="ORF">NVIE_013980</name>
</gene>
<dbReference type="InterPro" id="IPR036451">
    <property type="entry name" value="CblAdoTrfase-like_sf"/>
</dbReference>
<evidence type="ECO:0000259" key="6">
    <source>
        <dbReference type="Pfam" id="PF01923"/>
    </source>
</evidence>
<evidence type="ECO:0000256" key="3">
    <source>
        <dbReference type="ARBA" id="ARBA00022679"/>
    </source>
</evidence>
<dbReference type="NCBIfam" id="TIGR00636">
    <property type="entry name" value="PduO_Nterm"/>
    <property type="match status" value="1"/>
</dbReference>
<keyword evidence="5" id="KW-0067">ATP-binding</keyword>
<proteinExistence type="inferred from homology"/>
<feature type="domain" description="Cobalamin adenosyltransferase-like" evidence="6">
    <location>
        <begin position="26"/>
        <end position="196"/>
    </location>
</feature>
<evidence type="ECO:0000256" key="5">
    <source>
        <dbReference type="ARBA" id="ARBA00022840"/>
    </source>
</evidence>
<dbReference type="Gene3D" id="1.20.1200.10">
    <property type="entry name" value="Cobalamin adenosyltransferase-like"/>
    <property type="match status" value="1"/>
</dbReference>
<dbReference type="InterPro" id="IPR029499">
    <property type="entry name" value="PduO-typ"/>
</dbReference>